<name>A0ABR2HUN4_9EUKA</name>
<organism evidence="2 3">
    <name type="scientific">Tritrichomonas musculus</name>
    <dbReference type="NCBI Taxonomy" id="1915356"/>
    <lineage>
        <taxon>Eukaryota</taxon>
        <taxon>Metamonada</taxon>
        <taxon>Parabasalia</taxon>
        <taxon>Tritrichomonadida</taxon>
        <taxon>Tritrichomonadidae</taxon>
        <taxon>Tritrichomonas</taxon>
    </lineage>
</organism>
<sequence>MKVTLEKFSLEIDQANSTAKISISPQANGNVVIPRSVKYQSNEYLVVGINDDAFRNNTHVRGIIFPRDSAVQIINKFAFCATNIESMILPASVEKICEGAFSECNSLRKISFDQGSKLRTIEKDAFSWSSLDSLNLPGNIKELREGWCNGTSSLIHFSVPDDSRTLSCIGQDFIVGKSKRCLNNFDILLFARRDIEGAVIPPSIRRICSFAFHSCNQLKSIQFTDDSKLRSIDQYAFSWSSLVKINVPDHVKKICQFAFSECPKLQTVEFTKDSQLRVIKEYAFSSSSLESIRIPSHVNVLGKNAFSWCNRLTNVTFDDQSELCSIDKNVFHRTSIASITIPSRVSKIGVGAFSECFNMKSIIFPNDSQLKSIEKKAFFRTSIQSVTMPSRLANLKDGWCWGTTKVFNVQVPSLNKNFGSIEGDFIVGKSEEQSNDYDMIVFARKDAIRITIPQNIKKIAPYAFDQCEKLRFVTFDQIRLPTVQPTTPAEEDESAKSSEEEDQKNLCKAIVLPEDVDDNAFWGCSSLRTAEFLGDQISIGQTTFADCKNLRAITLPNAEIFSICTDSFKGVPNGFQLFIKAGAELVNN</sequence>
<dbReference type="Proteomes" id="UP001470230">
    <property type="component" value="Unassembled WGS sequence"/>
</dbReference>
<dbReference type="SUPFAM" id="SSF52058">
    <property type="entry name" value="L domain-like"/>
    <property type="match status" value="2"/>
</dbReference>
<dbReference type="PANTHER" id="PTHR45661">
    <property type="entry name" value="SURFACE ANTIGEN"/>
    <property type="match status" value="1"/>
</dbReference>
<dbReference type="InterPro" id="IPR032675">
    <property type="entry name" value="LRR_dom_sf"/>
</dbReference>
<feature type="region of interest" description="Disordered" evidence="1">
    <location>
        <begin position="483"/>
        <end position="502"/>
    </location>
</feature>
<dbReference type="InterPro" id="IPR026906">
    <property type="entry name" value="LRR_5"/>
</dbReference>
<comment type="caution">
    <text evidence="2">The sequence shown here is derived from an EMBL/GenBank/DDBJ whole genome shotgun (WGS) entry which is preliminary data.</text>
</comment>
<dbReference type="Pfam" id="PF13306">
    <property type="entry name" value="LRR_5"/>
    <property type="match status" value="4"/>
</dbReference>
<keyword evidence="3" id="KW-1185">Reference proteome</keyword>
<dbReference type="PANTHER" id="PTHR45661:SF3">
    <property type="entry name" value="IG-LIKE DOMAIN-CONTAINING PROTEIN"/>
    <property type="match status" value="1"/>
</dbReference>
<dbReference type="EMBL" id="JAPFFF010000023">
    <property type="protein sequence ID" value="KAK8852748.1"/>
    <property type="molecule type" value="Genomic_DNA"/>
</dbReference>
<evidence type="ECO:0000313" key="2">
    <source>
        <dbReference type="EMBL" id="KAK8852748.1"/>
    </source>
</evidence>
<proteinExistence type="predicted"/>
<evidence type="ECO:0000313" key="3">
    <source>
        <dbReference type="Proteomes" id="UP001470230"/>
    </source>
</evidence>
<evidence type="ECO:0000256" key="1">
    <source>
        <dbReference type="SAM" id="MobiDB-lite"/>
    </source>
</evidence>
<dbReference type="Gene3D" id="3.80.10.10">
    <property type="entry name" value="Ribonuclease Inhibitor"/>
    <property type="match status" value="3"/>
</dbReference>
<gene>
    <name evidence="2" type="ORF">M9Y10_017738</name>
</gene>
<evidence type="ECO:0008006" key="4">
    <source>
        <dbReference type="Google" id="ProtNLM"/>
    </source>
</evidence>
<dbReference type="InterPro" id="IPR053139">
    <property type="entry name" value="Surface_bspA-like"/>
</dbReference>
<reference evidence="2 3" key="1">
    <citation type="submission" date="2024-04" db="EMBL/GenBank/DDBJ databases">
        <title>Tritrichomonas musculus Genome.</title>
        <authorList>
            <person name="Alves-Ferreira E."/>
            <person name="Grigg M."/>
            <person name="Lorenzi H."/>
            <person name="Galac M."/>
        </authorList>
    </citation>
    <scope>NUCLEOTIDE SEQUENCE [LARGE SCALE GENOMIC DNA]</scope>
    <source>
        <strain evidence="2 3">EAF2021</strain>
    </source>
</reference>
<accession>A0ABR2HUN4</accession>
<protein>
    <recommendedName>
        <fullName evidence="4">Surface antigen BspA-like</fullName>
    </recommendedName>
</protein>